<keyword evidence="1" id="KW-0812">Transmembrane</keyword>
<dbReference type="PANTHER" id="PTHR37314">
    <property type="entry name" value="SLR0142 PROTEIN"/>
    <property type="match status" value="1"/>
</dbReference>
<gene>
    <name evidence="2" type="ORF">HRQ91_10510</name>
</gene>
<proteinExistence type="predicted"/>
<sequence>METKIRKNNENIKIGICLSLLGGFLDSYSYILKGNVFANAQTGNVVLIFIALANREFNKSVKYLIPVVTFAVGIFISELLKTKKNLRSHIRLKIILILEAVLIACIAFFGKNYSNHAVNCVISLIAAVQVANFDRIDNSPIATTMITGNLKSGMIQLSQYIHTKNRDCLYSFIKYIIVICNFGIGVIIGCVSIRLYSEYSILMCELFLVLTYITIEEDKTGLP</sequence>
<accession>A0A975F552</accession>
<dbReference type="KEGG" id="tpav:HRQ91_10510"/>
<protein>
    <submittedName>
        <fullName evidence="2">DUF1275 domain-containing protein</fullName>
    </submittedName>
</protein>
<keyword evidence="1" id="KW-0472">Membrane</keyword>
<feature type="transmembrane region" description="Helical" evidence="1">
    <location>
        <begin position="92"/>
        <end position="110"/>
    </location>
</feature>
<keyword evidence="1" id="KW-1133">Transmembrane helix</keyword>
<dbReference type="AlphaFoldDB" id="A0A975F552"/>
<dbReference type="RefSeq" id="WP_210119493.1">
    <property type="nucleotide sequence ID" value="NZ_CP054142.1"/>
</dbReference>
<name>A0A975F552_9SPIR</name>
<dbReference type="Proteomes" id="UP000671908">
    <property type="component" value="Chromosome"/>
</dbReference>
<evidence type="ECO:0000313" key="2">
    <source>
        <dbReference type="EMBL" id="QTQ14854.1"/>
    </source>
</evidence>
<dbReference type="InterPro" id="IPR010699">
    <property type="entry name" value="DUF1275"/>
</dbReference>
<evidence type="ECO:0000256" key="1">
    <source>
        <dbReference type="SAM" id="Phobius"/>
    </source>
</evidence>
<evidence type="ECO:0000313" key="3">
    <source>
        <dbReference type="Proteomes" id="UP000671908"/>
    </source>
</evidence>
<reference evidence="2 3" key="1">
    <citation type="journal article" date="2021" name="Microbiol. Resour. Announc.">
        <title>Complete Genome Sequences of Three Human Oral Treponema parvum Isolates.</title>
        <authorList>
            <person name="Zeng H."/>
            <person name="Watt R.M."/>
        </authorList>
    </citation>
    <scope>NUCLEOTIDE SEQUENCE [LARGE SCALE GENOMIC DNA]</scope>
    <source>
        <strain evidence="2 3">ATCC 700770</strain>
    </source>
</reference>
<feature type="transmembrane region" description="Helical" evidence="1">
    <location>
        <begin position="172"/>
        <end position="193"/>
    </location>
</feature>
<organism evidence="2 3">
    <name type="scientific">Treponema parvum</name>
    <dbReference type="NCBI Taxonomy" id="138851"/>
    <lineage>
        <taxon>Bacteria</taxon>
        <taxon>Pseudomonadati</taxon>
        <taxon>Spirochaetota</taxon>
        <taxon>Spirochaetia</taxon>
        <taxon>Spirochaetales</taxon>
        <taxon>Treponemataceae</taxon>
        <taxon>Treponema</taxon>
    </lineage>
</organism>
<dbReference type="Pfam" id="PF06912">
    <property type="entry name" value="DUF1275"/>
    <property type="match status" value="1"/>
</dbReference>
<dbReference type="EMBL" id="CP054142">
    <property type="protein sequence ID" value="QTQ14854.1"/>
    <property type="molecule type" value="Genomic_DNA"/>
</dbReference>
<feature type="transmembrane region" description="Helical" evidence="1">
    <location>
        <begin position="63"/>
        <end position="80"/>
    </location>
</feature>
<keyword evidence="3" id="KW-1185">Reference proteome</keyword>
<dbReference type="PANTHER" id="PTHR37314:SF4">
    <property type="entry name" value="UPF0700 TRANSMEMBRANE PROTEIN YOAK"/>
    <property type="match status" value="1"/>
</dbReference>